<dbReference type="AlphaFoldDB" id="A0A0F9HWC0"/>
<comment type="caution">
    <text evidence="2">The sequence shown here is derived from an EMBL/GenBank/DDBJ whole genome shotgun (WGS) entry which is preliminary data.</text>
</comment>
<feature type="region of interest" description="Disordered" evidence="1">
    <location>
        <begin position="107"/>
        <end position="165"/>
    </location>
</feature>
<organism evidence="2">
    <name type="scientific">marine sediment metagenome</name>
    <dbReference type="NCBI Taxonomy" id="412755"/>
    <lineage>
        <taxon>unclassified sequences</taxon>
        <taxon>metagenomes</taxon>
        <taxon>ecological metagenomes</taxon>
    </lineage>
</organism>
<feature type="region of interest" description="Disordered" evidence="1">
    <location>
        <begin position="1"/>
        <end position="83"/>
    </location>
</feature>
<evidence type="ECO:0000256" key="1">
    <source>
        <dbReference type="SAM" id="MobiDB-lite"/>
    </source>
</evidence>
<gene>
    <name evidence="2" type="ORF">LCGC14_1949120</name>
</gene>
<accession>A0A0F9HWC0</accession>
<feature type="compositionally biased region" description="Low complexity" evidence="1">
    <location>
        <begin position="66"/>
        <end position="76"/>
    </location>
</feature>
<sequence>MPLLNGLRTTGPTGFGGVQPTSFGRTTEVGAYTLPRPSPRTYDPETGDIGHGTWPGTGDKRDFVAPSTPTETSPTPEAKPQTFFEKFPTPQDAWKDWLSRMGKFLARQPGEVPNFPGPWGSGRTGGRDTDSRGRTDWLKELLGRGERGLMPEDDSSAPFRGIRAL</sequence>
<evidence type="ECO:0000313" key="2">
    <source>
        <dbReference type="EMBL" id="KKL85995.1"/>
    </source>
</evidence>
<feature type="compositionally biased region" description="Basic and acidic residues" evidence="1">
    <location>
        <begin position="125"/>
        <end position="150"/>
    </location>
</feature>
<protein>
    <submittedName>
        <fullName evidence="2">Uncharacterized protein</fullName>
    </submittedName>
</protein>
<name>A0A0F9HWC0_9ZZZZ</name>
<proteinExistence type="predicted"/>
<dbReference type="EMBL" id="LAZR01021244">
    <property type="protein sequence ID" value="KKL85995.1"/>
    <property type="molecule type" value="Genomic_DNA"/>
</dbReference>
<reference evidence="2" key="1">
    <citation type="journal article" date="2015" name="Nature">
        <title>Complex archaea that bridge the gap between prokaryotes and eukaryotes.</title>
        <authorList>
            <person name="Spang A."/>
            <person name="Saw J.H."/>
            <person name="Jorgensen S.L."/>
            <person name="Zaremba-Niedzwiedzka K."/>
            <person name="Martijn J."/>
            <person name="Lind A.E."/>
            <person name="van Eijk R."/>
            <person name="Schleper C."/>
            <person name="Guy L."/>
            <person name="Ettema T.J."/>
        </authorList>
    </citation>
    <scope>NUCLEOTIDE SEQUENCE</scope>
</reference>